<comment type="caution">
    <text evidence="1">The sequence shown here is derived from an EMBL/GenBank/DDBJ whole genome shotgun (WGS) entry which is preliminary data.</text>
</comment>
<protein>
    <submittedName>
        <fullName evidence="1">Uncharacterized protein</fullName>
    </submittedName>
</protein>
<keyword evidence="2" id="KW-1185">Reference proteome</keyword>
<sequence>MFIHIDIIATNAHPYRPPAMWLDDQTLTIVTQKLIIAQGLRLAGLMLPPAAIKREFRPITPVHIFQTTHPPPLRWNSVSQFLGFE</sequence>
<dbReference type="AlphaFoldDB" id="A0ABD0KZY0"/>
<organism evidence="1 2">
    <name type="scientific">Batillaria attramentaria</name>
    <dbReference type="NCBI Taxonomy" id="370345"/>
    <lineage>
        <taxon>Eukaryota</taxon>
        <taxon>Metazoa</taxon>
        <taxon>Spiralia</taxon>
        <taxon>Lophotrochozoa</taxon>
        <taxon>Mollusca</taxon>
        <taxon>Gastropoda</taxon>
        <taxon>Caenogastropoda</taxon>
        <taxon>Sorbeoconcha</taxon>
        <taxon>Cerithioidea</taxon>
        <taxon>Batillariidae</taxon>
        <taxon>Batillaria</taxon>
    </lineage>
</organism>
<accession>A0ABD0KZY0</accession>
<name>A0ABD0KZY0_9CAEN</name>
<evidence type="ECO:0000313" key="1">
    <source>
        <dbReference type="EMBL" id="KAK7492660.1"/>
    </source>
</evidence>
<dbReference type="Proteomes" id="UP001519460">
    <property type="component" value="Unassembled WGS sequence"/>
</dbReference>
<gene>
    <name evidence="1" type="ORF">BaRGS_00016139</name>
</gene>
<evidence type="ECO:0000313" key="2">
    <source>
        <dbReference type="Proteomes" id="UP001519460"/>
    </source>
</evidence>
<dbReference type="EMBL" id="JACVVK020000101">
    <property type="protein sequence ID" value="KAK7492660.1"/>
    <property type="molecule type" value="Genomic_DNA"/>
</dbReference>
<proteinExistence type="predicted"/>
<reference evidence="1 2" key="1">
    <citation type="journal article" date="2023" name="Sci. Data">
        <title>Genome assembly of the Korean intertidal mud-creeper Batillaria attramentaria.</title>
        <authorList>
            <person name="Patra A.K."/>
            <person name="Ho P.T."/>
            <person name="Jun S."/>
            <person name="Lee S.J."/>
            <person name="Kim Y."/>
            <person name="Won Y.J."/>
        </authorList>
    </citation>
    <scope>NUCLEOTIDE SEQUENCE [LARGE SCALE GENOMIC DNA]</scope>
    <source>
        <strain evidence="1">Wonlab-2016</strain>
    </source>
</reference>